<evidence type="ECO:0000313" key="1">
    <source>
        <dbReference type="EMBL" id="XDJ48301.1"/>
    </source>
</evidence>
<sequence>MEIGLVLPDDDEVAKLAEAAYVLAVAQFGEDPPFEEVRRIFWRLVFEGERPDG</sequence>
<dbReference type="AlphaFoldDB" id="A0AB39D301"/>
<organism evidence="1">
    <name type="scientific">Castellaniella ginsengisoli</name>
    <dbReference type="NCBI Taxonomy" id="546114"/>
    <lineage>
        <taxon>Bacteria</taxon>
        <taxon>Pseudomonadati</taxon>
        <taxon>Pseudomonadota</taxon>
        <taxon>Betaproteobacteria</taxon>
        <taxon>Burkholderiales</taxon>
        <taxon>Alcaligenaceae</taxon>
        <taxon>Castellaniella</taxon>
    </lineage>
</organism>
<gene>
    <name evidence="1" type="ORF">ABRZ04_04360</name>
</gene>
<dbReference type="EMBL" id="CP158254">
    <property type="protein sequence ID" value="XDJ48301.1"/>
    <property type="molecule type" value="Genomic_DNA"/>
</dbReference>
<protein>
    <submittedName>
        <fullName evidence="1">Uncharacterized protein</fullName>
    </submittedName>
</protein>
<proteinExistence type="predicted"/>
<name>A0AB39D301_9BURK</name>
<dbReference type="RefSeq" id="WP_368640453.1">
    <property type="nucleotide sequence ID" value="NZ_CP158254.1"/>
</dbReference>
<reference evidence="1" key="1">
    <citation type="submission" date="2024-05" db="EMBL/GenBank/DDBJ databases">
        <authorList>
            <person name="Luo Y.-C."/>
            <person name="Nicholds J."/>
            <person name="Mortimer T."/>
            <person name="Maboni G."/>
        </authorList>
    </citation>
    <scope>NUCLEOTIDE SEQUENCE</scope>
    <source>
        <strain evidence="1">151836</strain>
    </source>
</reference>
<accession>A0AB39D301</accession>